<feature type="transmembrane region" description="Helical" evidence="1">
    <location>
        <begin position="232"/>
        <end position="259"/>
    </location>
</feature>
<gene>
    <name evidence="2" type="ORF">DXH95_07100</name>
</gene>
<feature type="transmembrane region" description="Helical" evidence="1">
    <location>
        <begin position="40"/>
        <end position="57"/>
    </location>
</feature>
<accession>A0A371BJZ9</accession>
<dbReference type="Proteomes" id="UP000263833">
    <property type="component" value="Unassembled WGS sequence"/>
</dbReference>
<dbReference type="PIRSF" id="PIRSF026166">
    <property type="entry name" value="UCP026166"/>
    <property type="match status" value="1"/>
</dbReference>
<feature type="transmembrane region" description="Helical" evidence="1">
    <location>
        <begin position="126"/>
        <end position="154"/>
    </location>
</feature>
<dbReference type="Pfam" id="PF13593">
    <property type="entry name" value="SBF_like"/>
    <property type="match status" value="1"/>
</dbReference>
<dbReference type="InterPro" id="IPR016833">
    <property type="entry name" value="Put_Na-Bile_cotransptr"/>
</dbReference>
<feature type="transmembrane region" description="Helical" evidence="1">
    <location>
        <begin position="201"/>
        <end position="220"/>
    </location>
</feature>
<feature type="transmembrane region" description="Helical" evidence="1">
    <location>
        <begin position="69"/>
        <end position="88"/>
    </location>
</feature>
<keyword evidence="1" id="KW-0472">Membrane</keyword>
<keyword evidence="1" id="KW-1133">Transmembrane helix</keyword>
<proteinExistence type="predicted"/>
<dbReference type="EMBL" id="QRGP01000001">
    <property type="protein sequence ID" value="RDV07886.1"/>
    <property type="molecule type" value="Genomic_DNA"/>
</dbReference>
<organism evidence="2 3">
    <name type="scientific">Sphingorhabdus pulchriflava</name>
    <dbReference type="NCBI Taxonomy" id="2292257"/>
    <lineage>
        <taxon>Bacteria</taxon>
        <taxon>Pseudomonadati</taxon>
        <taxon>Pseudomonadota</taxon>
        <taxon>Alphaproteobacteria</taxon>
        <taxon>Sphingomonadales</taxon>
        <taxon>Sphingomonadaceae</taxon>
        <taxon>Sphingorhabdus</taxon>
    </lineage>
</organism>
<evidence type="ECO:0000256" key="1">
    <source>
        <dbReference type="SAM" id="Phobius"/>
    </source>
</evidence>
<dbReference type="OrthoDB" id="9792271at2"/>
<dbReference type="Gene3D" id="1.20.1530.20">
    <property type="match status" value="1"/>
</dbReference>
<name>A0A371BJZ9_9SPHN</name>
<protein>
    <submittedName>
        <fullName evidence="2">Bile acid:sodium symporter</fullName>
    </submittedName>
</protein>
<keyword evidence="3" id="KW-1185">Reference proteome</keyword>
<dbReference type="PANTHER" id="PTHR18640">
    <property type="entry name" value="SOLUTE CARRIER FAMILY 10 MEMBER 7"/>
    <property type="match status" value="1"/>
</dbReference>
<dbReference type="GO" id="GO:0005886">
    <property type="term" value="C:plasma membrane"/>
    <property type="evidence" value="ECO:0007669"/>
    <property type="project" value="TreeGrafter"/>
</dbReference>
<feature type="transmembrane region" description="Helical" evidence="1">
    <location>
        <begin position="280"/>
        <end position="304"/>
    </location>
</feature>
<evidence type="ECO:0000313" key="3">
    <source>
        <dbReference type="Proteomes" id="UP000263833"/>
    </source>
</evidence>
<keyword evidence="1" id="KW-0812">Transmembrane</keyword>
<dbReference type="AlphaFoldDB" id="A0A371BJZ9"/>
<comment type="caution">
    <text evidence="2">The sequence shown here is derived from an EMBL/GenBank/DDBJ whole genome shotgun (WGS) entry which is preliminary data.</text>
</comment>
<feature type="transmembrane region" description="Helical" evidence="1">
    <location>
        <begin position="166"/>
        <end position="189"/>
    </location>
</feature>
<feature type="transmembrane region" description="Helical" evidence="1">
    <location>
        <begin position="94"/>
        <end position="114"/>
    </location>
</feature>
<dbReference type="PANTHER" id="PTHR18640:SF5">
    <property type="entry name" value="SODIUM_BILE ACID COTRANSPORTER 7"/>
    <property type="match status" value="1"/>
</dbReference>
<reference evidence="3" key="1">
    <citation type="submission" date="2018-08" db="EMBL/GenBank/DDBJ databases">
        <authorList>
            <person name="Kim S.-J."/>
            <person name="Jung G.-Y."/>
        </authorList>
    </citation>
    <scope>NUCLEOTIDE SEQUENCE [LARGE SCALE GENOMIC DNA]</scope>
    <source>
        <strain evidence="3">GY_G</strain>
    </source>
</reference>
<dbReference type="InterPro" id="IPR038770">
    <property type="entry name" value="Na+/solute_symporter_sf"/>
</dbReference>
<evidence type="ECO:0000313" key="2">
    <source>
        <dbReference type="EMBL" id="RDV07886.1"/>
    </source>
</evidence>
<sequence length="320" mass="32828">MAMISRLIPDRFVLLLLAAVLLGWLLPVSGRGLAIAQDVSFVSIFALFFLHGLRLPRHEVVKAARSWKVQGAMLSFSFVVLPLAGLALAKGAGWMLPAALATGLVYCAMLPSTVQSAISYSSMGGGNVAASVVGAALSNLSGIILTPALVALVLGAASGVTIGSDTIIRIATMLLLPFALGQIAQGWLGGWAHRQKAMLSFFDRLVILIAVYVAFAGAVNSGSLSALDLGTMAALCALLGVLLAFAFAGAWFFGGVLGLDRADRVSLVFAGAQKSIATGAPMAAILFGASAGLIVLPAIIYHMAQLLLSAPLAARLARGS</sequence>